<dbReference type="VEuPathDB" id="VectorBase:RSAN_036838"/>
<feature type="region of interest" description="Disordered" evidence="1">
    <location>
        <begin position="61"/>
        <end position="101"/>
    </location>
</feature>
<reference evidence="2" key="1">
    <citation type="journal article" date="2020" name="Cell">
        <title>Large-Scale Comparative Analyses of Tick Genomes Elucidate Their Genetic Diversity and Vector Capacities.</title>
        <authorList>
            <consortium name="Tick Genome and Microbiome Consortium (TIGMIC)"/>
            <person name="Jia N."/>
            <person name="Wang J."/>
            <person name="Shi W."/>
            <person name="Du L."/>
            <person name="Sun Y."/>
            <person name="Zhan W."/>
            <person name="Jiang J.F."/>
            <person name="Wang Q."/>
            <person name="Zhang B."/>
            <person name="Ji P."/>
            <person name="Bell-Sakyi L."/>
            <person name="Cui X.M."/>
            <person name="Yuan T.T."/>
            <person name="Jiang B.G."/>
            <person name="Yang W.F."/>
            <person name="Lam T.T."/>
            <person name="Chang Q.C."/>
            <person name="Ding S.J."/>
            <person name="Wang X.J."/>
            <person name="Zhu J.G."/>
            <person name="Ruan X.D."/>
            <person name="Zhao L."/>
            <person name="Wei J.T."/>
            <person name="Ye R.Z."/>
            <person name="Que T.C."/>
            <person name="Du C.H."/>
            <person name="Zhou Y.H."/>
            <person name="Cheng J.X."/>
            <person name="Dai P.F."/>
            <person name="Guo W.B."/>
            <person name="Han X.H."/>
            <person name="Huang E.J."/>
            <person name="Li L.F."/>
            <person name="Wei W."/>
            <person name="Gao Y.C."/>
            <person name="Liu J.Z."/>
            <person name="Shao H.Z."/>
            <person name="Wang X."/>
            <person name="Wang C.C."/>
            <person name="Yang T.C."/>
            <person name="Huo Q.B."/>
            <person name="Li W."/>
            <person name="Chen H.Y."/>
            <person name="Chen S.E."/>
            <person name="Zhou L.G."/>
            <person name="Ni X.B."/>
            <person name="Tian J.H."/>
            <person name="Sheng Y."/>
            <person name="Liu T."/>
            <person name="Pan Y.S."/>
            <person name="Xia L.Y."/>
            <person name="Li J."/>
            <person name="Zhao F."/>
            <person name="Cao W.C."/>
        </authorList>
    </citation>
    <scope>NUCLEOTIDE SEQUENCE</scope>
    <source>
        <strain evidence="2">Rsan-2018</strain>
    </source>
</reference>
<dbReference type="PANTHER" id="PTHR47194">
    <property type="entry name" value="SORTING NEXIN-29-RELATED"/>
    <property type="match status" value="1"/>
</dbReference>
<dbReference type="EMBL" id="JABSTV010001253">
    <property type="protein sequence ID" value="KAH7943870.1"/>
    <property type="molecule type" value="Genomic_DNA"/>
</dbReference>
<comment type="caution">
    <text evidence="2">The sequence shown here is derived from an EMBL/GenBank/DDBJ whole genome shotgun (WGS) entry which is preliminary data.</text>
</comment>
<evidence type="ECO:0000256" key="1">
    <source>
        <dbReference type="SAM" id="MobiDB-lite"/>
    </source>
</evidence>
<dbReference type="InterPro" id="IPR036871">
    <property type="entry name" value="PX_dom_sf"/>
</dbReference>
<dbReference type="GO" id="GO:0035091">
    <property type="term" value="F:phosphatidylinositol binding"/>
    <property type="evidence" value="ECO:0007669"/>
    <property type="project" value="InterPro"/>
</dbReference>
<dbReference type="AlphaFoldDB" id="A0A9D4SQW9"/>
<evidence type="ECO:0000313" key="3">
    <source>
        <dbReference type="Proteomes" id="UP000821837"/>
    </source>
</evidence>
<keyword evidence="3" id="KW-1185">Reference proteome</keyword>
<gene>
    <name evidence="2" type="ORF">HPB52_012028</name>
</gene>
<feature type="compositionally biased region" description="Basic residues" evidence="1">
    <location>
        <begin position="62"/>
        <end position="72"/>
    </location>
</feature>
<dbReference type="PANTHER" id="PTHR47194:SF3">
    <property type="entry name" value="SORTING NEXIN 29"/>
    <property type="match status" value="1"/>
</dbReference>
<reference evidence="2" key="2">
    <citation type="submission" date="2021-09" db="EMBL/GenBank/DDBJ databases">
        <authorList>
            <person name="Jia N."/>
            <person name="Wang J."/>
            <person name="Shi W."/>
            <person name="Du L."/>
            <person name="Sun Y."/>
            <person name="Zhan W."/>
            <person name="Jiang J."/>
            <person name="Wang Q."/>
            <person name="Zhang B."/>
            <person name="Ji P."/>
            <person name="Sakyi L.B."/>
            <person name="Cui X."/>
            <person name="Yuan T."/>
            <person name="Jiang B."/>
            <person name="Yang W."/>
            <person name="Lam T.T.-Y."/>
            <person name="Chang Q."/>
            <person name="Ding S."/>
            <person name="Wang X."/>
            <person name="Zhu J."/>
            <person name="Ruan X."/>
            <person name="Zhao L."/>
            <person name="Wei J."/>
            <person name="Que T."/>
            <person name="Du C."/>
            <person name="Cheng J."/>
            <person name="Dai P."/>
            <person name="Han X."/>
            <person name="Huang E."/>
            <person name="Gao Y."/>
            <person name="Liu J."/>
            <person name="Shao H."/>
            <person name="Ye R."/>
            <person name="Li L."/>
            <person name="Wei W."/>
            <person name="Wang X."/>
            <person name="Wang C."/>
            <person name="Huo Q."/>
            <person name="Li W."/>
            <person name="Guo W."/>
            <person name="Chen H."/>
            <person name="Chen S."/>
            <person name="Zhou L."/>
            <person name="Zhou L."/>
            <person name="Ni X."/>
            <person name="Tian J."/>
            <person name="Zhou Y."/>
            <person name="Sheng Y."/>
            <person name="Liu T."/>
            <person name="Pan Y."/>
            <person name="Xia L."/>
            <person name="Li J."/>
            <person name="Zhao F."/>
            <person name="Cao W."/>
        </authorList>
    </citation>
    <scope>NUCLEOTIDE SEQUENCE</scope>
    <source>
        <strain evidence="2">Rsan-2018</strain>
        <tissue evidence="2">Larvae</tissue>
    </source>
</reference>
<accession>A0A9D4SQW9</accession>
<organism evidence="2 3">
    <name type="scientific">Rhipicephalus sanguineus</name>
    <name type="common">Brown dog tick</name>
    <name type="synonym">Ixodes sanguineus</name>
    <dbReference type="NCBI Taxonomy" id="34632"/>
    <lineage>
        <taxon>Eukaryota</taxon>
        <taxon>Metazoa</taxon>
        <taxon>Ecdysozoa</taxon>
        <taxon>Arthropoda</taxon>
        <taxon>Chelicerata</taxon>
        <taxon>Arachnida</taxon>
        <taxon>Acari</taxon>
        <taxon>Parasitiformes</taxon>
        <taxon>Ixodida</taxon>
        <taxon>Ixodoidea</taxon>
        <taxon>Ixodidae</taxon>
        <taxon>Rhipicephalinae</taxon>
        <taxon>Rhipicephalus</taxon>
        <taxon>Rhipicephalus</taxon>
    </lineage>
</organism>
<proteinExistence type="predicted"/>
<feature type="compositionally biased region" description="Low complexity" evidence="1">
    <location>
        <begin position="80"/>
        <end position="91"/>
    </location>
</feature>
<dbReference type="Proteomes" id="UP000821837">
    <property type="component" value="Unassembled WGS sequence"/>
</dbReference>
<dbReference type="Gene3D" id="3.30.1520.10">
    <property type="entry name" value="Phox-like domain"/>
    <property type="match status" value="1"/>
</dbReference>
<evidence type="ECO:0000313" key="2">
    <source>
        <dbReference type="EMBL" id="KAH7943870.1"/>
    </source>
</evidence>
<name>A0A9D4SQW9_RHISA</name>
<protein>
    <submittedName>
        <fullName evidence="2">Uncharacterized protein</fullName>
    </submittedName>
</protein>
<sequence>MAFSAACSDAKVVEERRQRLQRYLRSVLNFLTQTSQELIDSPDRATLVRLLPFFREQDTTHSKVRQARRTAQRLRVPVVAGSSPSQGASSAHVPVRHYMGH</sequence>